<dbReference type="AlphaFoldDB" id="A0A8J2ZYN5"/>
<dbReference type="RefSeq" id="WP_188498810.1">
    <property type="nucleotide sequence ID" value="NZ_BMFV01000037.1"/>
</dbReference>
<comment type="caution">
    <text evidence="1">The sequence shown here is derived from an EMBL/GenBank/DDBJ whole genome shotgun (WGS) entry which is preliminary data.</text>
</comment>
<evidence type="ECO:0000313" key="1">
    <source>
        <dbReference type="EMBL" id="GGH87126.1"/>
    </source>
</evidence>
<evidence type="ECO:0000313" key="2">
    <source>
        <dbReference type="Proteomes" id="UP000656813"/>
    </source>
</evidence>
<reference evidence="1" key="2">
    <citation type="submission" date="2020-09" db="EMBL/GenBank/DDBJ databases">
        <authorList>
            <person name="Sun Q."/>
            <person name="Zhou Y."/>
        </authorList>
    </citation>
    <scope>NUCLEOTIDE SEQUENCE</scope>
    <source>
        <strain evidence="1">CGMCC 1.12777</strain>
    </source>
</reference>
<keyword evidence="2" id="KW-1185">Reference proteome</keyword>
<name>A0A8J2ZYN5_9BACL</name>
<organism evidence="1 2">
    <name type="scientific">Pullulanibacillus pueri</name>
    <dbReference type="NCBI Taxonomy" id="1437324"/>
    <lineage>
        <taxon>Bacteria</taxon>
        <taxon>Bacillati</taxon>
        <taxon>Bacillota</taxon>
        <taxon>Bacilli</taxon>
        <taxon>Bacillales</taxon>
        <taxon>Sporolactobacillaceae</taxon>
        <taxon>Pullulanibacillus</taxon>
    </lineage>
</organism>
<proteinExistence type="predicted"/>
<sequence length="105" mass="11708">MANEMNNETIYAMLREIKEVAMQSSLTGGLKKGSRILIDVYNRCLATITEEDEQAAKLFSPLATEPDAVHIDEIGVAAALLSRYVNPNKHPHLPHSPIRPDHELF</sequence>
<accession>A0A8J2ZYN5</accession>
<protein>
    <submittedName>
        <fullName evidence="1">Uncharacterized protein</fullName>
    </submittedName>
</protein>
<gene>
    <name evidence="1" type="ORF">GCM10007096_36420</name>
</gene>
<dbReference type="EMBL" id="BMFV01000037">
    <property type="protein sequence ID" value="GGH87126.1"/>
    <property type="molecule type" value="Genomic_DNA"/>
</dbReference>
<reference evidence="1" key="1">
    <citation type="journal article" date="2014" name="Int. J. Syst. Evol. Microbiol.">
        <title>Complete genome sequence of Corynebacterium casei LMG S-19264T (=DSM 44701T), isolated from a smear-ripened cheese.</title>
        <authorList>
            <consortium name="US DOE Joint Genome Institute (JGI-PGF)"/>
            <person name="Walter F."/>
            <person name="Albersmeier A."/>
            <person name="Kalinowski J."/>
            <person name="Ruckert C."/>
        </authorList>
    </citation>
    <scope>NUCLEOTIDE SEQUENCE</scope>
    <source>
        <strain evidence="1">CGMCC 1.12777</strain>
    </source>
</reference>
<dbReference type="Proteomes" id="UP000656813">
    <property type="component" value="Unassembled WGS sequence"/>
</dbReference>